<dbReference type="Proteomes" id="UP000824201">
    <property type="component" value="Unassembled WGS sequence"/>
</dbReference>
<dbReference type="PANTHER" id="PTHR40448:SF1">
    <property type="entry name" value="TWO-COMPONENT SENSOR HISTIDINE KINASE"/>
    <property type="match status" value="1"/>
</dbReference>
<keyword evidence="1" id="KW-0175">Coiled coil</keyword>
<keyword evidence="3" id="KW-0067">ATP-binding</keyword>
<evidence type="ECO:0000256" key="1">
    <source>
        <dbReference type="SAM" id="Coils"/>
    </source>
</evidence>
<accession>A0A9D1JD82</accession>
<comment type="caution">
    <text evidence="3">The sequence shown here is derived from an EMBL/GenBank/DDBJ whole genome shotgun (WGS) entry which is preliminary data.</text>
</comment>
<evidence type="ECO:0000313" key="3">
    <source>
        <dbReference type="EMBL" id="HIR88802.1"/>
    </source>
</evidence>
<reference evidence="3" key="1">
    <citation type="submission" date="2020-10" db="EMBL/GenBank/DDBJ databases">
        <authorList>
            <person name="Gilroy R."/>
        </authorList>
    </citation>
    <scope>NUCLEOTIDE SEQUENCE</scope>
    <source>
        <strain evidence="3">ChiW13-3771</strain>
    </source>
</reference>
<dbReference type="Gene3D" id="3.30.565.10">
    <property type="entry name" value="Histidine kinase-like ATPase, C-terminal domain"/>
    <property type="match status" value="1"/>
</dbReference>
<gene>
    <name evidence="3" type="ORF">IAC96_07620</name>
</gene>
<reference evidence="3" key="2">
    <citation type="journal article" date="2021" name="PeerJ">
        <title>Extensive microbial diversity within the chicken gut microbiome revealed by metagenomics and culture.</title>
        <authorList>
            <person name="Gilroy R."/>
            <person name="Ravi A."/>
            <person name="Getino M."/>
            <person name="Pursley I."/>
            <person name="Horton D.L."/>
            <person name="Alikhan N.F."/>
            <person name="Baker D."/>
            <person name="Gharbi K."/>
            <person name="Hall N."/>
            <person name="Watson M."/>
            <person name="Adriaenssens E.M."/>
            <person name="Foster-Nyarko E."/>
            <person name="Jarju S."/>
            <person name="Secka A."/>
            <person name="Antonio M."/>
            <person name="Oren A."/>
            <person name="Chaudhuri R.R."/>
            <person name="La Ragione R."/>
            <person name="Hildebrand F."/>
            <person name="Pallen M.J."/>
        </authorList>
    </citation>
    <scope>NUCLEOTIDE SEQUENCE</scope>
    <source>
        <strain evidence="3">ChiW13-3771</strain>
    </source>
</reference>
<dbReference type="PANTHER" id="PTHR40448">
    <property type="entry name" value="TWO-COMPONENT SENSOR HISTIDINE KINASE"/>
    <property type="match status" value="1"/>
</dbReference>
<evidence type="ECO:0000313" key="4">
    <source>
        <dbReference type="Proteomes" id="UP000824201"/>
    </source>
</evidence>
<evidence type="ECO:0000259" key="2">
    <source>
        <dbReference type="Pfam" id="PF14501"/>
    </source>
</evidence>
<keyword evidence="3" id="KW-0547">Nucleotide-binding</keyword>
<dbReference type="EMBL" id="DVHN01000096">
    <property type="protein sequence ID" value="HIR88802.1"/>
    <property type="molecule type" value="Genomic_DNA"/>
</dbReference>
<dbReference type="InterPro" id="IPR032834">
    <property type="entry name" value="NatK-like_C"/>
</dbReference>
<dbReference type="SUPFAM" id="SSF55874">
    <property type="entry name" value="ATPase domain of HSP90 chaperone/DNA topoisomerase II/histidine kinase"/>
    <property type="match status" value="1"/>
</dbReference>
<organism evidence="3 4">
    <name type="scientific">Candidatus Fimimorpha faecalis</name>
    <dbReference type="NCBI Taxonomy" id="2840824"/>
    <lineage>
        <taxon>Bacteria</taxon>
        <taxon>Bacillati</taxon>
        <taxon>Bacillota</taxon>
        <taxon>Clostridia</taxon>
        <taxon>Eubacteriales</taxon>
        <taxon>Candidatus Fimimorpha</taxon>
    </lineage>
</organism>
<dbReference type="Pfam" id="PF14501">
    <property type="entry name" value="HATPase_c_5"/>
    <property type="match status" value="1"/>
</dbReference>
<dbReference type="GO" id="GO:0005524">
    <property type="term" value="F:ATP binding"/>
    <property type="evidence" value="ECO:0007669"/>
    <property type="project" value="UniProtKB-KW"/>
</dbReference>
<dbReference type="AlphaFoldDB" id="A0A9D1JD82"/>
<sequence length="226" mass="26802">MKESEKIRQLIQLEEELKKMKSEYEERLLEVENNIRIYQHDMENHLICLMELAYEENANRVMNYVKELKNDFVDRKKQFYQTGNFIVDVLLNHYVSLLSDDVKKDVKGKWIQDLDVTEVELCSVFSNLMQNAVEALIKPITNKKYLEIKFVQGKTYAKLEIKNSLERLPEQDRQGNLISTKEDRKKHGIGLMNVRRIVEKNGGKFEIEMTKEEFKSIVILKLKENL</sequence>
<feature type="domain" description="Sensor histidine kinase NatK-like C-terminal" evidence="2">
    <location>
        <begin position="119"/>
        <end position="216"/>
    </location>
</feature>
<dbReference type="GO" id="GO:0042802">
    <property type="term" value="F:identical protein binding"/>
    <property type="evidence" value="ECO:0007669"/>
    <property type="project" value="TreeGrafter"/>
</dbReference>
<proteinExistence type="predicted"/>
<dbReference type="InterPro" id="IPR036890">
    <property type="entry name" value="HATPase_C_sf"/>
</dbReference>
<name>A0A9D1JD82_9FIRM</name>
<feature type="coiled-coil region" evidence="1">
    <location>
        <begin position="3"/>
        <end position="41"/>
    </location>
</feature>
<protein>
    <submittedName>
        <fullName evidence="3">ATP-binding protein</fullName>
    </submittedName>
</protein>